<dbReference type="GO" id="GO:0050661">
    <property type="term" value="F:NADP binding"/>
    <property type="evidence" value="ECO:0007669"/>
    <property type="project" value="InterPro"/>
</dbReference>
<gene>
    <name evidence="4" type="ORF">WOLCODRAFT_133925</name>
</gene>
<evidence type="ECO:0000256" key="1">
    <source>
        <dbReference type="ARBA" id="ARBA00022630"/>
    </source>
</evidence>
<accession>A0A2H3J1T4</accession>
<dbReference type="Gene3D" id="3.50.50.60">
    <property type="entry name" value="FAD/NAD(P)-binding domain"/>
    <property type="match status" value="1"/>
</dbReference>
<dbReference type="OrthoDB" id="74360at2759"/>
<dbReference type="Pfam" id="PF00743">
    <property type="entry name" value="FMO-like"/>
    <property type="match status" value="1"/>
</dbReference>
<dbReference type="PANTHER" id="PTHR43539:SF68">
    <property type="entry name" value="FLAVIN-BINDING MONOOXYGENASE-LIKE PROTEIN (AFU_ORTHOLOGUE AFUA_4G09220)"/>
    <property type="match status" value="1"/>
</dbReference>
<keyword evidence="3" id="KW-0560">Oxidoreductase</keyword>
<dbReference type="AlphaFoldDB" id="A0A2H3J1T4"/>
<dbReference type="SUPFAM" id="SSF51905">
    <property type="entry name" value="FAD/NAD(P)-binding domain"/>
    <property type="match status" value="1"/>
</dbReference>
<dbReference type="GO" id="GO:0004499">
    <property type="term" value="F:N,N-dimethylaniline monooxygenase activity"/>
    <property type="evidence" value="ECO:0007669"/>
    <property type="project" value="InterPro"/>
</dbReference>
<dbReference type="InterPro" id="IPR036188">
    <property type="entry name" value="FAD/NAD-bd_sf"/>
</dbReference>
<dbReference type="Proteomes" id="UP000218811">
    <property type="component" value="Unassembled WGS sequence"/>
</dbReference>
<evidence type="ECO:0000313" key="4">
    <source>
        <dbReference type="EMBL" id="PCH35655.1"/>
    </source>
</evidence>
<dbReference type="STRING" id="742152.A0A2H3J1T4"/>
<dbReference type="InterPro" id="IPR020946">
    <property type="entry name" value="Flavin_mOase-like"/>
</dbReference>
<keyword evidence="1" id="KW-0285">Flavoprotein</keyword>
<name>A0A2H3J1T4_WOLCO</name>
<evidence type="ECO:0000256" key="3">
    <source>
        <dbReference type="ARBA" id="ARBA00023002"/>
    </source>
</evidence>
<keyword evidence="2" id="KW-0274">FAD</keyword>
<organism evidence="4 5">
    <name type="scientific">Wolfiporia cocos (strain MD-104)</name>
    <name type="common">Brown rot fungus</name>
    <dbReference type="NCBI Taxonomy" id="742152"/>
    <lineage>
        <taxon>Eukaryota</taxon>
        <taxon>Fungi</taxon>
        <taxon>Dikarya</taxon>
        <taxon>Basidiomycota</taxon>
        <taxon>Agaricomycotina</taxon>
        <taxon>Agaricomycetes</taxon>
        <taxon>Polyporales</taxon>
        <taxon>Phaeolaceae</taxon>
        <taxon>Wolfiporia</taxon>
    </lineage>
</organism>
<evidence type="ECO:0000313" key="5">
    <source>
        <dbReference type="Proteomes" id="UP000218811"/>
    </source>
</evidence>
<protein>
    <submittedName>
        <fullName evidence="4">FAD/NAD(P)-binding domain-containing protein</fullName>
    </submittedName>
</protein>
<dbReference type="InterPro" id="IPR050982">
    <property type="entry name" value="Auxin_biosynth/cation_transpt"/>
</dbReference>
<dbReference type="OMA" id="HVGFPAD"/>
<sequence length="480" mass="53483">MPTRLGRGYVRLLLDSSSGEWKALSLFTMVDAIKGYEELGPEDGTYGGHTLSWDEVIDERRAQTERDPYVLIMGAGQSGLNVAARFKQMGIPTVVVEKEKRVGDVWRKRYPTLSLHSIRNHHTLLYQPYPNTWPQFTPGHKLADWLEQYAISQELIVWTNSFVMPTPTYDYVNKKWTATISRNGTEIVLHPGHIVSAIGSTGPPRVPELPGRELFQGTVLHSSEYKGGHAFTGKHTVVVGACASAADICQDVAFRGSASCTMVQRSSTCVLSLNTSMRTEGAMYPDNVPLDICDFKNSSLPLNLSRKFAKEEEAITLEREKELHTKLRNSGFKLNMGTDGSGYIFLIYERLGGSWRDRGLSDYFENGKVKVKQGVEVKRFTRNGVVFTDDTEMQADAVVFATGYYDPRESLRTMFGADVIDQTEQAWGIDQEGEIRGCFRPTGHPALWYGAGDFATSRFYSKQLGILIQASQLGLISASA</sequence>
<evidence type="ECO:0000256" key="2">
    <source>
        <dbReference type="ARBA" id="ARBA00022827"/>
    </source>
</evidence>
<reference evidence="4 5" key="1">
    <citation type="journal article" date="2012" name="Science">
        <title>The Paleozoic origin of enzymatic lignin decomposition reconstructed from 31 fungal genomes.</title>
        <authorList>
            <person name="Floudas D."/>
            <person name="Binder M."/>
            <person name="Riley R."/>
            <person name="Barry K."/>
            <person name="Blanchette R.A."/>
            <person name="Henrissat B."/>
            <person name="Martinez A.T."/>
            <person name="Otillar R."/>
            <person name="Spatafora J.W."/>
            <person name="Yadav J.S."/>
            <person name="Aerts A."/>
            <person name="Benoit I."/>
            <person name="Boyd A."/>
            <person name="Carlson A."/>
            <person name="Copeland A."/>
            <person name="Coutinho P.M."/>
            <person name="de Vries R.P."/>
            <person name="Ferreira P."/>
            <person name="Findley K."/>
            <person name="Foster B."/>
            <person name="Gaskell J."/>
            <person name="Glotzer D."/>
            <person name="Gorecki P."/>
            <person name="Heitman J."/>
            <person name="Hesse C."/>
            <person name="Hori C."/>
            <person name="Igarashi K."/>
            <person name="Jurgens J.A."/>
            <person name="Kallen N."/>
            <person name="Kersten P."/>
            <person name="Kohler A."/>
            <person name="Kuees U."/>
            <person name="Kumar T.K.A."/>
            <person name="Kuo A."/>
            <person name="LaButti K."/>
            <person name="Larrondo L.F."/>
            <person name="Lindquist E."/>
            <person name="Ling A."/>
            <person name="Lombard V."/>
            <person name="Lucas S."/>
            <person name="Lundell T."/>
            <person name="Martin R."/>
            <person name="McLaughlin D.J."/>
            <person name="Morgenstern I."/>
            <person name="Morin E."/>
            <person name="Murat C."/>
            <person name="Nagy L.G."/>
            <person name="Nolan M."/>
            <person name="Ohm R.A."/>
            <person name="Patyshakuliyeva A."/>
            <person name="Rokas A."/>
            <person name="Ruiz-Duenas F.J."/>
            <person name="Sabat G."/>
            <person name="Salamov A."/>
            <person name="Samejima M."/>
            <person name="Schmutz J."/>
            <person name="Slot J.C."/>
            <person name="St John F."/>
            <person name="Stenlid J."/>
            <person name="Sun H."/>
            <person name="Sun S."/>
            <person name="Syed K."/>
            <person name="Tsang A."/>
            <person name="Wiebenga A."/>
            <person name="Young D."/>
            <person name="Pisabarro A."/>
            <person name="Eastwood D.C."/>
            <person name="Martin F."/>
            <person name="Cullen D."/>
            <person name="Grigoriev I.V."/>
            <person name="Hibbett D.S."/>
        </authorList>
    </citation>
    <scope>NUCLEOTIDE SEQUENCE [LARGE SCALE GENOMIC DNA]</scope>
    <source>
        <strain evidence="4 5">MD-104</strain>
    </source>
</reference>
<proteinExistence type="predicted"/>
<dbReference type="EMBL" id="KB467854">
    <property type="protein sequence ID" value="PCH35655.1"/>
    <property type="molecule type" value="Genomic_DNA"/>
</dbReference>
<dbReference type="PANTHER" id="PTHR43539">
    <property type="entry name" value="FLAVIN-BINDING MONOOXYGENASE-LIKE PROTEIN (AFU_ORTHOLOGUE AFUA_4G09220)"/>
    <property type="match status" value="1"/>
</dbReference>
<dbReference type="GO" id="GO:0050660">
    <property type="term" value="F:flavin adenine dinucleotide binding"/>
    <property type="evidence" value="ECO:0007669"/>
    <property type="project" value="InterPro"/>
</dbReference>
<keyword evidence="5" id="KW-1185">Reference proteome</keyword>